<evidence type="ECO:0008006" key="4">
    <source>
        <dbReference type="Google" id="ProtNLM"/>
    </source>
</evidence>
<keyword evidence="3" id="KW-1185">Reference proteome</keyword>
<dbReference type="EMBL" id="CP059732">
    <property type="protein sequence ID" value="QMW05446.1"/>
    <property type="molecule type" value="Genomic_DNA"/>
</dbReference>
<accession>A0A7G5H2V4</accession>
<keyword evidence="1" id="KW-0732">Signal</keyword>
<evidence type="ECO:0000313" key="3">
    <source>
        <dbReference type="Proteomes" id="UP000515369"/>
    </source>
</evidence>
<proteinExistence type="predicted"/>
<dbReference type="Proteomes" id="UP000515369">
    <property type="component" value="Chromosome"/>
</dbReference>
<evidence type="ECO:0000256" key="1">
    <source>
        <dbReference type="SAM" id="SignalP"/>
    </source>
</evidence>
<dbReference type="RefSeq" id="WP_182462828.1">
    <property type="nucleotide sequence ID" value="NZ_CP059732.1"/>
</dbReference>
<feature type="signal peptide" evidence="1">
    <location>
        <begin position="1"/>
        <end position="20"/>
    </location>
</feature>
<dbReference type="KEGG" id="sfol:H3H32_11415"/>
<evidence type="ECO:0000313" key="2">
    <source>
        <dbReference type="EMBL" id="QMW05446.1"/>
    </source>
</evidence>
<organism evidence="2 3">
    <name type="scientific">Spirosoma foliorum</name>
    <dbReference type="NCBI Taxonomy" id="2710596"/>
    <lineage>
        <taxon>Bacteria</taxon>
        <taxon>Pseudomonadati</taxon>
        <taxon>Bacteroidota</taxon>
        <taxon>Cytophagia</taxon>
        <taxon>Cytophagales</taxon>
        <taxon>Cytophagaceae</taxon>
        <taxon>Spirosoma</taxon>
    </lineage>
</organism>
<sequence length="201" mass="22765">MNKLILIWFCLCIGTKTLFAQQGKYDIAVSYGFYQAPMYKQAVNKNFFAADFDYYIAKRWAISSGFLSGQFAYYEDYRSNAYSNDDYTNAKGYESHAYLTASYSVIHGKRFSVQIGAGIGLFTQRLKFPYRAAGANLEASHYGEQIFTGEESFSIVEIPLKLEAYYRLGTRFGLGIKAGTFLQLGRPLAASYFGPQLRVRL</sequence>
<reference evidence="2 3" key="1">
    <citation type="submission" date="2020-07" db="EMBL/GenBank/DDBJ databases">
        <title>Spirosoma foliorum sp. nov., isolated from the leaves on the Nejang mountain Korea, Republic of.</title>
        <authorList>
            <person name="Ho H."/>
            <person name="Lee Y.-J."/>
            <person name="Nurcahyanto D.-A."/>
            <person name="Kim S.-G."/>
        </authorList>
    </citation>
    <scope>NUCLEOTIDE SEQUENCE [LARGE SCALE GENOMIC DNA]</scope>
    <source>
        <strain evidence="2 3">PL0136</strain>
    </source>
</reference>
<protein>
    <recommendedName>
        <fullName evidence="4">Outer membrane protein beta-barrel domain-containing protein</fullName>
    </recommendedName>
</protein>
<name>A0A7G5H2V4_9BACT</name>
<feature type="chain" id="PRO_5029012444" description="Outer membrane protein beta-barrel domain-containing protein" evidence="1">
    <location>
        <begin position="21"/>
        <end position="201"/>
    </location>
</feature>
<gene>
    <name evidence="2" type="ORF">H3H32_11415</name>
</gene>
<dbReference type="AlphaFoldDB" id="A0A7G5H2V4"/>